<evidence type="ECO:0000256" key="2">
    <source>
        <dbReference type="ARBA" id="ARBA00006018"/>
    </source>
</evidence>
<dbReference type="InterPro" id="IPR006638">
    <property type="entry name" value="Elp3/MiaA/NifB-like_rSAM"/>
</dbReference>
<sequence length="441" mass="50224">MCYAIPGLVEEIENNLAIIDYFGEKRKAYNELEHLSPGDFVYAQGGFVIKKIPPEEAQSILSTWKETFFELQEVDLRLSRLQLERKAISNDLLRILDKVLEEKTLSQKEALFLLNLEDEKERELLYKTANFLRRKYLGNSCCVHGIIEFSNFCSRNCSYCGISIHNRKLKRYRMSDEEIIQTAIQAIDQYGFQALVLQSGEDPCFPAKRLAELIKELKRQRPVLIFVSCGEVGERGLEILYQAGARGILMRFETSNPVLYEKLHPGYSLEERIQHLKIAYQIGYLIITGALIGLPGQSDEDLLNDIFLTSELRAEMCSFGPFLPHPETPLGHSRPPNKTRVLNALALIRILAPKHSKILVTTAFETLDPLARENGLMAGANSLMLNVTPAHFRKQYVIYPHRAHEKESLEDQIKQTLQLLYKLGRAPTDLGTEITNGENKA</sequence>
<dbReference type="InterPro" id="IPR013785">
    <property type="entry name" value="Aldolase_TIM"/>
</dbReference>
<feature type="domain" description="Radical SAM core" evidence="9">
    <location>
        <begin position="139"/>
        <end position="363"/>
    </location>
</feature>
<name>A0ABZ2YF44_9BACT</name>
<evidence type="ECO:0000256" key="6">
    <source>
        <dbReference type="ARBA" id="ARBA00023004"/>
    </source>
</evidence>
<dbReference type="InterPro" id="IPR001109">
    <property type="entry name" value="Hydrogenase_HupF/HypC"/>
</dbReference>
<evidence type="ECO:0000256" key="7">
    <source>
        <dbReference type="ARBA" id="ARBA00023014"/>
    </source>
</evidence>
<dbReference type="SFLD" id="SFLDG01280">
    <property type="entry name" value="HydE/PylB-like"/>
    <property type="match status" value="1"/>
</dbReference>
<dbReference type="CDD" id="cd01335">
    <property type="entry name" value="Radical_SAM"/>
    <property type="match status" value="1"/>
</dbReference>
<reference evidence="10 11" key="1">
    <citation type="submission" date="2023-03" db="EMBL/GenBank/DDBJ databases">
        <title>Novel Species.</title>
        <authorList>
            <person name="Ma S."/>
        </authorList>
    </citation>
    <scope>NUCLEOTIDE SEQUENCE [LARGE SCALE GENOMIC DNA]</scope>
    <source>
        <strain evidence="10 11">B11</strain>
    </source>
</reference>
<dbReference type="SUPFAM" id="SSF159127">
    <property type="entry name" value="HupF/HypC-like"/>
    <property type="match status" value="1"/>
</dbReference>
<dbReference type="Proteomes" id="UP001461341">
    <property type="component" value="Chromosome"/>
</dbReference>
<gene>
    <name evidence="10" type="ORF">QBE54_05540</name>
</gene>
<dbReference type="InterPro" id="IPR010722">
    <property type="entry name" value="BATS_dom"/>
</dbReference>
<comment type="similarity">
    <text evidence="2">Belongs to the HupF/HypC family.</text>
</comment>
<keyword evidence="4" id="KW-0949">S-adenosyl-L-methionine</keyword>
<dbReference type="Gene3D" id="3.20.20.70">
    <property type="entry name" value="Aldolase class I"/>
    <property type="match status" value="1"/>
</dbReference>
<evidence type="ECO:0000256" key="4">
    <source>
        <dbReference type="ARBA" id="ARBA00022691"/>
    </source>
</evidence>
<dbReference type="PANTHER" id="PTHR43726:SF1">
    <property type="entry name" value="BIOTIN SYNTHASE"/>
    <property type="match status" value="1"/>
</dbReference>
<dbReference type="SFLD" id="SFLDG01082">
    <property type="entry name" value="B12-binding_domain_containing"/>
    <property type="match status" value="1"/>
</dbReference>
<dbReference type="Gene3D" id="2.30.30.140">
    <property type="match status" value="1"/>
</dbReference>
<dbReference type="SFLD" id="SFLDG01060">
    <property type="entry name" value="BATS_domain_containing"/>
    <property type="match status" value="1"/>
</dbReference>
<evidence type="ECO:0000313" key="10">
    <source>
        <dbReference type="EMBL" id="WZL77177.1"/>
    </source>
</evidence>
<dbReference type="Pfam" id="PF01455">
    <property type="entry name" value="HupF_HypC"/>
    <property type="match status" value="1"/>
</dbReference>
<dbReference type="SFLD" id="SFLDS00029">
    <property type="entry name" value="Radical_SAM"/>
    <property type="match status" value="1"/>
</dbReference>
<comment type="cofactor">
    <cofactor evidence="8">
        <name>[2Fe-2S] cluster</name>
        <dbReference type="ChEBI" id="CHEBI:190135"/>
    </cofactor>
</comment>
<evidence type="ECO:0000256" key="8">
    <source>
        <dbReference type="ARBA" id="ARBA00034078"/>
    </source>
</evidence>
<dbReference type="SMART" id="SM00729">
    <property type="entry name" value="Elp3"/>
    <property type="match status" value="1"/>
</dbReference>
<keyword evidence="7" id="KW-0411">Iron-sulfur</keyword>
<dbReference type="PROSITE" id="PS51918">
    <property type="entry name" value="RADICAL_SAM"/>
    <property type="match status" value="1"/>
</dbReference>
<organism evidence="10 11">
    <name type="scientific">Thermatribacter velox</name>
    <dbReference type="NCBI Taxonomy" id="3039681"/>
    <lineage>
        <taxon>Bacteria</taxon>
        <taxon>Pseudomonadati</taxon>
        <taxon>Atribacterota</taxon>
        <taxon>Atribacteria</taxon>
        <taxon>Atribacterales</taxon>
        <taxon>Thermatribacteraceae</taxon>
        <taxon>Thermatribacter</taxon>
    </lineage>
</organism>
<keyword evidence="6" id="KW-0408">Iron</keyword>
<dbReference type="SUPFAM" id="SSF102114">
    <property type="entry name" value="Radical SAM enzymes"/>
    <property type="match status" value="1"/>
</dbReference>
<dbReference type="EMBL" id="CP121689">
    <property type="protein sequence ID" value="WZL77177.1"/>
    <property type="molecule type" value="Genomic_DNA"/>
</dbReference>
<evidence type="ECO:0000313" key="11">
    <source>
        <dbReference type="Proteomes" id="UP001461341"/>
    </source>
</evidence>
<dbReference type="PANTHER" id="PTHR43726">
    <property type="entry name" value="3-METHYLORNITHINE SYNTHASE"/>
    <property type="match status" value="1"/>
</dbReference>
<keyword evidence="3" id="KW-0004">4Fe-4S</keyword>
<keyword evidence="5" id="KW-0479">Metal-binding</keyword>
<dbReference type="InterPro" id="IPR034422">
    <property type="entry name" value="HydE/PylB-like"/>
</dbReference>
<dbReference type="SMART" id="SM00876">
    <property type="entry name" value="BATS"/>
    <property type="match status" value="1"/>
</dbReference>
<dbReference type="RefSeq" id="WP_369019343.1">
    <property type="nucleotide sequence ID" value="NZ_CP121689.1"/>
</dbReference>
<dbReference type="Pfam" id="PF04055">
    <property type="entry name" value="Radical_SAM"/>
    <property type="match status" value="1"/>
</dbReference>
<dbReference type="InterPro" id="IPR058240">
    <property type="entry name" value="rSAM_sf"/>
</dbReference>
<evidence type="ECO:0000259" key="9">
    <source>
        <dbReference type="PROSITE" id="PS51918"/>
    </source>
</evidence>
<proteinExistence type="inferred from homology"/>
<evidence type="ECO:0000256" key="1">
    <source>
        <dbReference type="ARBA" id="ARBA00001966"/>
    </source>
</evidence>
<comment type="cofactor">
    <cofactor evidence="1">
        <name>[4Fe-4S] cluster</name>
        <dbReference type="ChEBI" id="CHEBI:49883"/>
    </cofactor>
</comment>
<keyword evidence="11" id="KW-1185">Reference proteome</keyword>
<protein>
    <submittedName>
        <fullName evidence="10">Radical SAM protein</fullName>
    </submittedName>
</protein>
<accession>A0ABZ2YF44</accession>
<evidence type="ECO:0000256" key="5">
    <source>
        <dbReference type="ARBA" id="ARBA00022723"/>
    </source>
</evidence>
<dbReference type="InterPro" id="IPR007197">
    <property type="entry name" value="rSAM"/>
</dbReference>
<evidence type="ECO:0000256" key="3">
    <source>
        <dbReference type="ARBA" id="ARBA00022485"/>
    </source>
</evidence>